<sequence length="191" mass="21682">MLPTLRLTPVAAKRSLVASTHSKAAGVSNPFPFPKATRPTPYQIFHLPRNASQDDIKERYYELVRIYHPDTAIARYAVPPDLAHTRFQSITSAYEALRGKAAASESRVNDGRWPTASSWRARQTKRRDIHSEGDDRWKDWIIFGGVSVTIAAFVFQMSLIRREAVCDMNKERSRRSHSQAEAVEEEKLAEA</sequence>
<comment type="caution">
    <text evidence="4">The sequence shown here is derived from an EMBL/GenBank/DDBJ whole genome shotgun (WGS) entry which is preliminary data.</text>
</comment>
<dbReference type="PANTHER" id="PTHR44145">
    <property type="entry name" value="DNAJ HOMOLOG SUBFAMILY A MEMBER 3, MITOCHONDRIAL"/>
    <property type="match status" value="1"/>
</dbReference>
<dbReference type="EMBL" id="MU154522">
    <property type="protein sequence ID" value="KAF9501978.1"/>
    <property type="molecule type" value="Genomic_DNA"/>
</dbReference>
<feature type="domain" description="J" evidence="3">
    <location>
        <begin position="40"/>
        <end position="102"/>
    </location>
</feature>
<accession>A0A9P6A8M8</accession>
<dbReference type="SUPFAM" id="SSF46565">
    <property type="entry name" value="Chaperone J-domain"/>
    <property type="match status" value="1"/>
</dbReference>
<dbReference type="Proteomes" id="UP000807025">
    <property type="component" value="Unassembled WGS sequence"/>
</dbReference>
<dbReference type="Pfam" id="PF00226">
    <property type="entry name" value="DnaJ"/>
    <property type="match status" value="1"/>
</dbReference>
<dbReference type="OrthoDB" id="445556at2759"/>
<dbReference type="SMART" id="SM00271">
    <property type="entry name" value="DnaJ"/>
    <property type="match status" value="1"/>
</dbReference>
<proteinExistence type="predicted"/>
<keyword evidence="5" id="KW-1185">Reference proteome</keyword>
<gene>
    <name evidence="4" type="ORF">BDN71DRAFT_505241</name>
</gene>
<dbReference type="PRINTS" id="PR00625">
    <property type="entry name" value="JDOMAIN"/>
</dbReference>
<dbReference type="PANTHER" id="PTHR44145:SF3">
    <property type="entry name" value="DNAJ HOMOLOG SUBFAMILY A MEMBER 3, MITOCHONDRIAL"/>
    <property type="match status" value="1"/>
</dbReference>
<dbReference type="CDD" id="cd06257">
    <property type="entry name" value="DnaJ"/>
    <property type="match status" value="1"/>
</dbReference>
<reference evidence="4" key="1">
    <citation type="submission" date="2020-11" db="EMBL/GenBank/DDBJ databases">
        <authorList>
            <consortium name="DOE Joint Genome Institute"/>
            <person name="Ahrendt S."/>
            <person name="Riley R."/>
            <person name="Andreopoulos W."/>
            <person name="Labutti K."/>
            <person name="Pangilinan J."/>
            <person name="Ruiz-Duenas F.J."/>
            <person name="Barrasa J.M."/>
            <person name="Sanchez-Garcia M."/>
            <person name="Camarero S."/>
            <person name="Miyauchi S."/>
            <person name="Serrano A."/>
            <person name="Linde D."/>
            <person name="Babiker R."/>
            <person name="Drula E."/>
            <person name="Ayuso-Fernandez I."/>
            <person name="Pacheco R."/>
            <person name="Padilla G."/>
            <person name="Ferreira P."/>
            <person name="Barriuso J."/>
            <person name="Kellner H."/>
            <person name="Castanera R."/>
            <person name="Alfaro M."/>
            <person name="Ramirez L."/>
            <person name="Pisabarro A.G."/>
            <person name="Kuo A."/>
            <person name="Tritt A."/>
            <person name="Lipzen A."/>
            <person name="He G."/>
            <person name="Yan M."/>
            <person name="Ng V."/>
            <person name="Cullen D."/>
            <person name="Martin F."/>
            <person name="Rosso M.-N."/>
            <person name="Henrissat B."/>
            <person name="Hibbett D."/>
            <person name="Martinez A.T."/>
            <person name="Grigoriev I.V."/>
        </authorList>
    </citation>
    <scope>NUCLEOTIDE SEQUENCE</scope>
    <source>
        <strain evidence="4">ATCC 90797</strain>
    </source>
</reference>
<dbReference type="InterPro" id="IPR036869">
    <property type="entry name" value="J_dom_sf"/>
</dbReference>
<keyword evidence="1" id="KW-0143">Chaperone</keyword>
<organism evidence="4 5">
    <name type="scientific">Pleurotus eryngii</name>
    <name type="common">Boletus of the steppes</name>
    <dbReference type="NCBI Taxonomy" id="5323"/>
    <lineage>
        <taxon>Eukaryota</taxon>
        <taxon>Fungi</taxon>
        <taxon>Dikarya</taxon>
        <taxon>Basidiomycota</taxon>
        <taxon>Agaricomycotina</taxon>
        <taxon>Agaricomycetes</taxon>
        <taxon>Agaricomycetidae</taxon>
        <taxon>Agaricales</taxon>
        <taxon>Pleurotineae</taxon>
        <taxon>Pleurotaceae</taxon>
        <taxon>Pleurotus</taxon>
    </lineage>
</organism>
<evidence type="ECO:0000313" key="4">
    <source>
        <dbReference type="EMBL" id="KAF9501978.1"/>
    </source>
</evidence>
<dbReference type="AlphaFoldDB" id="A0A9P6A8M8"/>
<dbReference type="Gene3D" id="1.10.287.110">
    <property type="entry name" value="DnaJ domain"/>
    <property type="match status" value="1"/>
</dbReference>
<dbReference type="PROSITE" id="PS50076">
    <property type="entry name" value="DNAJ_2"/>
    <property type="match status" value="1"/>
</dbReference>
<protein>
    <recommendedName>
        <fullName evidence="3">J domain-containing protein</fullName>
    </recommendedName>
</protein>
<name>A0A9P6A8M8_PLEER</name>
<evidence type="ECO:0000313" key="5">
    <source>
        <dbReference type="Proteomes" id="UP000807025"/>
    </source>
</evidence>
<dbReference type="InterPro" id="IPR051938">
    <property type="entry name" value="Apopto_cytoskel_mod"/>
</dbReference>
<evidence type="ECO:0000256" key="1">
    <source>
        <dbReference type="ARBA" id="ARBA00023186"/>
    </source>
</evidence>
<dbReference type="InterPro" id="IPR001623">
    <property type="entry name" value="DnaJ_domain"/>
</dbReference>
<evidence type="ECO:0000256" key="2">
    <source>
        <dbReference type="SAM" id="MobiDB-lite"/>
    </source>
</evidence>
<feature type="region of interest" description="Disordered" evidence="2">
    <location>
        <begin position="170"/>
        <end position="191"/>
    </location>
</feature>
<evidence type="ECO:0000259" key="3">
    <source>
        <dbReference type="PROSITE" id="PS50076"/>
    </source>
</evidence>